<accession>A0A182EYC0</accession>
<gene>
    <name evidence="2" type="ORF">NOO_LOCUS13176</name>
</gene>
<dbReference type="Proteomes" id="UP000271087">
    <property type="component" value="Unassembled WGS sequence"/>
</dbReference>
<keyword evidence="3" id="KW-1185">Reference proteome</keyword>
<dbReference type="PANTHER" id="PTHR47331">
    <property type="entry name" value="PHD-TYPE DOMAIN-CONTAINING PROTEIN"/>
    <property type="match status" value="1"/>
</dbReference>
<evidence type="ECO:0000313" key="2">
    <source>
        <dbReference type="EMBL" id="VDN00609.1"/>
    </source>
</evidence>
<organism evidence="4">
    <name type="scientific">Onchocerca ochengi</name>
    <name type="common">Filarial nematode worm</name>
    <dbReference type="NCBI Taxonomy" id="42157"/>
    <lineage>
        <taxon>Eukaryota</taxon>
        <taxon>Metazoa</taxon>
        <taxon>Ecdysozoa</taxon>
        <taxon>Nematoda</taxon>
        <taxon>Chromadorea</taxon>
        <taxon>Rhabditida</taxon>
        <taxon>Spirurina</taxon>
        <taxon>Spiruromorpha</taxon>
        <taxon>Filarioidea</taxon>
        <taxon>Onchocercidae</taxon>
        <taxon>Onchocerca</taxon>
    </lineage>
</organism>
<evidence type="ECO:0000259" key="1">
    <source>
        <dbReference type="Pfam" id="PF18701"/>
    </source>
</evidence>
<sequence>MVGVVKRTLQRVVKKNLLEEGEFNTLITEVEFLVNERPLVDYERDGEQVLCPGDFLWPDYNNDENSLEYENKSQENDEPNISIQQNLINRYQNTRRMLQRLWKIWQEEYLEELRKRTRKSHKNPHSLIRRKPIIGEVVLLKGDGPRNSWKMGRVEKLSEGKDRLFRSAVVRLQVSESARFEETVRTEEQNPTYCGFGNFIWALPNSRIISSTSS</sequence>
<evidence type="ECO:0000313" key="3">
    <source>
        <dbReference type="Proteomes" id="UP000271087"/>
    </source>
</evidence>
<dbReference type="WBParaSite" id="nOo.2.0.1.t13176-RA">
    <property type="protein sequence ID" value="nOo.2.0.1.t13176-RA"/>
    <property type="gene ID" value="nOo.2.0.1.g13176"/>
</dbReference>
<dbReference type="STRING" id="42157.A0A182EYC0"/>
<proteinExistence type="predicted"/>
<dbReference type="EMBL" id="UYRW01013893">
    <property type="protein sequence ID" value="VDN00609.1"/>
    <property type="molecule type" value="Genomic_DNA"/>
</dbReference>
<dbReference type="OrthoDB" id="5868911at2759"/>
<name>A0A182EYC0_ONCOC</name>
<dbReference type="AlphaFoldDB" id="A0A182EYC0"/>
<dbReference type="Pfam" id="PF18701">
    <property type="entry name" value="DUF5641"/>
    <property type="match status" value="1"/>
</dbReference>
<protein>
    <submittedName>
        <fullName evidence="4">DUF5641 domain-containing protein</fullName>
    </submittedName>
</protein>
<evidence type="ECO:0000313" key="4">
    <source>
        <dbReference type="WBParaSite" id="nOo.2.0.1.t13176-RA"/>
    </source>
</evidence>
<dbReference type="InterPro" id="IPR040676">
    <property type="entry name" value="DUF5641"/>
</dbReference>
<reference evidence="4" key="1">
    <citation type="submission" date="2016-06" db="UniProtKB">
        <authorList>
            <consortium name="WormBaseParasite"/>
        </authorList>
    </citation>
    <scope>IDENTIFICATION</scope>
</reference>
<reference evidence="2 3" key="2">
    <citation type="submission" date="2018-08" db="EMBL/GenBank/DDBJ databases">
        <authorList>
            <person name="Laetsch R D."/>
            <person name="Stevens L."/>
            <person name="Kumar S."/>
            <person name="Blaxter L. M."/>
        </authorList>
    </citation>
    <scope>NUCLEOTIDE SEQUENCE [LARGE SCALE GENOMIC DNA]</scope>
</reference>
<dbReference type="PANTHER" id="PTHR47331:SF1">
    <property type="entry name" value="GAG-LIKE PROTEIN"/>
    <property type="match status" value="1"/>
</dbReference>
<feature type="domain" description="DUF5641" evidence="1">
    <location>
        <begin position="89"/>
        <end position="179"/>
    </location>
</feature>